<organism evidence="2">
    <name type="scientific">uncultured Cytophagales bacterium</name>
    <dbReference type="NCBI Taxonomy" id="158755"/>
    <lineage>
        <taxon>Bacteria</taxon>
        <taxon>Pseudomonadati</taxon>
        <taxon>Bacteroidota</taxon>
        <taxon>Sphingobacteriia</taxon>
        <taxon>Sphingobacteriales</taxon>
        <taxon>environmental samples</taxon>
    </lineage>
</organism>
<feature type="domain" description="Phosphatidate phosphatase APP1 catalytic" evidence="1">
    <location>
        <begin position="176"/>
        <end position="332"/>
    </location>
</feature>
<sequence>METFFGRRVNCIKMALGKSDIKQKLLEAAAHLEHGFIQAKHTVKERLHLLDPVMIMPYYGYGNDTCVYLKGRVIEKEKIKEKKEGASTWRHLKNTYRRYESDEIPGIRLKASYGGQELEVQTDDEGFFDLEFRFDGPIDYQSTGDKVQLRLLETKTDDDLVEAEGTLFVPRPGAEFGIISDIDDTVLVSNITHLLGKLKLMLLKDATERSPFPGIAAFLRALCAGCDDRVSNPLFYVSGSEWNLFDLLVNFFHYHDIPEGPLFLRDKGPRFDKPDVDPDTQAFKHKQITRILDTFPDLKFICIGDSGQHDPEIYRQIVGQYPGRILGVYIRDVSEASRDAEVTRIAEAVKQQGTEMLLLGETLSAARHAQSMQWINADQLADIEAECKKDDQPGK</sequence>
<evidence type="ECO:0000313" key="2">
    <source>
        <dbReference type="EMBL" id="CAA9246116.1"/>
    </source>
</evidence>
<dbReference type="Pfam" id="PF09949">
    <property type="entry name" value="APP1_cat"/>
    <property type="match status" value="1"/>
</dbReference>
<dbReference type="InterPro" id="IPR019236">
    <property type="entry name" value="APP1_cat"/>
</dbReference>
<protein>
    <recommendedName>
        <fullName evidence="1">Phosphatidate phosphatase APP1 catalytic domain-containing protein</fullName>
    </recommendedName>
</protein>
<evidence type="ECO:0000259" key="1">
    <source>
        <dbReference type="Pfam" id="PF09949"/>
    </source>
</evidence>
<name>A0A6J4IB24_9SPHI</name>
<dbReference type="GO" id="GO:0008195">
    <property type="term" value="F:phosphatidate phosphatase activity"/>
    <property type="evidence" value="ECO:0007669"/>
    <property type="project" value="InterPro"/>
</dbReference>
<accession>A0A6J4IB24</accession>
<dbReference type="PANTHER" id="PTHR28208:SF3">
    <property type="entry name" value="PHOSPHATIDATE PHOSPHATASE APP1"/>
    <property type="match status" value="1"/>
</dbReference>
<dbReference type="InterPro" id="IPR052935">
    <property type="entry name" value="Mg2+_PAP"/>
</dbReference>
<dbReference type="PANTHER" id="PTHR28208">
    <property type="entry name" value="PHOSPHATIDATE PHOSPHATASE APP1"/>
    <property type="match status" value="1"/>
</dbReference>
<gene>
    <name evidence="2" type="ORF">AVDCRST_MAG56-1725</name>
</gene>
<proteinExistence type="predicted"/>
<dbReference type="EMBL" id="CADCTQ010000158">
    <property type="protein sequence ID" value="CAA9246116.1"/>
    <property type="molecule type" value="Genomic_DNA"/>
</dbReference>
<dbReference type="AlphaFoldDB" id="A0A6J4IB24"/>
<reference evidence="2" key="1">
    <citation type="submission" date="2020-02" db="EMBL/GenBank/DDBJ databases">
        <authorList>
            <person name="Meier V. D."/>
        </authorList>
    </citation>
    <scope>NUCLEOTIDE SEQUENCE</scope>
    <source>
        <strain evidence="2">AVDCRST_MAG56</strain>
    </source>
</reference>